<dbReference type="Pfam" id="PF03358">
    <property type="entry name" value="FMN_red"/>
    <property type="match status" value="1"/>
</dbReference>
<evidence type="ECO:0000256" key="2">
    <source>
        <dbReference type="ARBA" id="ARBA00022643"/>
    </source>
</evidence>
<dbReference type="Proteomes" id="UP000199568">
    <property type="component" value="Unassembled WGS sequence"/>
</dbReference>
<dbReference type="EMBL" id="FOHU01000005">
    <property type="protein sequence ID" value="SET16948.1"/>
    <property type="molecule type" value="Genomic_DNA"/>
</dbReference>
<dbReference type="InterPro" id="IPR005025">
    <property type="entry name" value="FMN_Rdtase-like_dom"/>
</dbReference>
<protein>
    <submittedName>
        <fullName evidence="4">NADPH-dependent FMN reductase</fullName>
    </submittedName>
</protein>
<dbReference type="InterPro" id="IPR051796">
    <property type="entry name" value="ISF_SsuE-like"/>
</dbReference>
<dbReference type="PANTHER" id="PTHR43278">
    <property type="entry name" value="NAD(P)H-DEPENDENT FMN-CONTAINING OXIDOREDUCTASE YWQN-RELATED"/>
    <property type="match status" value="1"/>
</dbReference>
<keyword evidence="5" id="KW-1185">Reference proteome</keyword>
<name>A0A1I0CC12_9FIRM</name>
<keyword evidence="2" id="KW-0288">FMN</keyword>
<feature type="domain" description="NADPH-dependent FMN reductase-like" evidence="3">
    <location>
        <begin position="1"/>
        <end position="100"/>
    </location>
</feature>
<gene>
    <name evidence="4" type="ORF">SAMN05660297_01580</name>
</gene>
<organism evidence="4 5">
    <name type="scientific">Natronincola peptidivorans</name>
    <dbReference type="NCBI Taxonomy" id="426128"/>
    <lineage>
        <taxon>Bacteria</taxon>
        <taxon>Bacillati</taxon>
        <taxon>Bacillota</taxon>
        <taxon>Clostridia</taxon>
        <taxon>Peptostreptococcales</taxon>
        <taxon>Natronincolaceae</taxon>
        <taxon>Natronincola</taxon>
    </lineage>
</organism>
<dbReference type="STRING" id="426128.SAMN05660297_01580"/>
<accession>A0A1I0CC12</accession>
<reference evidence="4 5" key="1">
    <citation type="submission" date="2016-10" db="EMBL/GenBank/DDBJ databases">
        <authorList>
            <person name="de Groot N.N."/>
        </authorList>
    </citation>
    <scope>NUCLEOTIDE SEQUENCE [LARGE SCALE GENOMIC DNA]</scope>
    <source>
        <strain evidence="4 5">DSM 18979</strain>
    </source>
</reference>
<sequence>MSVVVLDGMSEKNCIEEKLRLILDEEVDSVSYFNLKDMNIMPCRCCETCNYKTPGRCIIKDDMTEVLKAIARCNMLVWVTPITFGGYSSQLKKAMDRLVVMGLPLFFVKDGHLLHPMRYYKTSLLGIGWIENHSQTQEENFKTLVERNALNMQSPHKSLVFTSADEIKTIENEISNAVKEVYPLCLKRDYSL</sequence>
<dbReference type="Gene3D" id="3.40.50.360">
    <property type="match status" value="1"/>
</dbReference>
<dbReference type="AlphaFoldDB" id="A0A1I0CC12"/>
<dbReference type="SUPFAM" id="SSF52218">
    <property type="entry name" value="Flavoproteins"/>
    <property type="match status" value="1"/>
</dbReference>
<dbReference type="OrthoDB" id="9805976at2"/>
<proteinExistence type="predicted"/>
<dbReference type="InterPro" id="IPR029039">
    <property type="entry name" value="Flavoprotein-like_sf"/>
</dbReference>
<evidence type="ECO:0000259" key="3">
    <source>
        <dbReference type="Pfam" id="PF03358"/>
    </source>
</evidence>
<dbReference type="PANTHER" id="PTHR43278:SF2">
    <property type="entry name" value="IRON-SULFUR FLAVOPROTEIN"/>
    <property type="match status" value="1"/>
</dbReference>
<evidence type="ECO:0000256" key="1">
    <source>
        <dbReference type="ARBA" id="ARBA00022630"/>
    </source>
</evidence>
<evidence type="ECO:0000313" key="4">
    <source>
        <dbReference type="EMBL" id="SET16948.1"/>
    </source>
</evidence>
<dbReference type="GO" id="GO:0016491">
    <property type="term" value="F:oxidoreductase activity"/>
    <property type="evidence" value="ECO:0007669"/>
    <property type="project" value="InterPro"/>
</dbReference>
<dbReference type="RefSeq" id="WP_090441879.1">
    <property type="nucleotide sequence ID" value="NZ_FOHU01000005.1"/>
</dbReference>
<evidence type="ECO:0000313" key="5">
    <source>
        <dbReference type="Proteomes" id="UP000199568"/>
    </source>
</evidence>
<keyword evidence="1" id="KW-0285">Flavoprotein</keyword>